<sequence>MLVGLLLLLAAYLSVALLTARVVYGIERARVIALERDWHADEDPVERFRRQGQSATASTAFLYGMAWPVVVPAYLFYRCATLVITGRPPLTPYERADRAERLDARIRELEESLGLRGHALDENGPRP</sequence>
<dbReference type="STRING" id="403935.SAMN05216481_10294"/>
<accession>A0A1H9AZG2</accession>
<dbReference type="RefSeq" id="WP_177213891.1">
    <property type="nucleotide sequence ID" value="NZ_FOET01000002.1"/>
</dbReference>
<dbReference type="Proteomes" id="UP000199055">
    <property type="component" value="Unassembled WGS sequence"/>
</dbReference>
<protein>
    <submittedName>
        <fullName evidence="1">Uncharacterized protein</fullName>
    </submittedName>
</protein>
<reference evidence="1 2" key="1">
    <citation type="submission" date="2016-10" db="EMBL/GenBank/DDBJ databases">
        <authorList>
            <person name="de Groot N.N."/>
        </authorList>
    </citation>
    <scope>NUCLEOTIDE SEQUENCE [LARGE SCALE GENOMIC DNA]</scope>
    <source>
        <strain evidence="1 2">CGMCC 4.3519</strain>
    </source>
</reference>
<dbReference type="AlphaFoldDB" id="A0A1H9AZG2"/>
<dbReference type="EMBL" id="FOET01000002">
    <property type="protein sequence ID" value="SEP81999.1"/>
    <property type="molecule type" value="Genomic_DNA"/>
</dbReference>
<evidence type="ECO:0000313" key="1">
    <source>
        <dbReference type="EMBL" id="SEP81999.1"/>
    </source>
</evidence>
<evidence type="ECO:0000313" key="2">
    <source>
        <dbReference type="Proteomes" id="UP000199055"/>
    </source>
</evidence>
<organism evidence="1 2">
    <name type="scientific">Streptomyces radiopugnans</name>
    <dbReference type="NCBI Taxonomy" id="403935"/>
    <lineage>
        <taxon>Bacteria</taxon>
        <taxon>Bacillati</taxon>
        <taxon>Actinomycetota</taxon>
        <taxon>Actinomycetes</taxon>
        <taxon>Kitasatosporales</taxon>
        <taxon>Streptomycetaceae</taxon>
        <taxon>Streptomyces</taxon>
    </lineage>
</organism>
<name>A0A1H9AZG2_9ACTN</name>
<keyword evidence="2" id="KW-1185">Reference proteome</keyword>
<gene>
    <name evidence="1" type="ORF">SAMN05216481_10294</name>
</gene>
<proteinExistence type="predicted"/>